<dbReference type="PANTHER" id="PTHR42847">
    <property type="entry name" value="ALKANESULFONATE MONOOXYGENASE"/>
    <property type="match status" value="1"/>
</dbReference>
<keyword evidence="7" id="KW-1185">Reference proteome</keyword>
<dbReference type="SUPFAM" id="SSF51679">
    <property type="entry name" value="Bacterial luciferase-like"/>
    <property type="match status" value="1"/>
</dbReference>
<evidence type="ECO:0000256" key="3">
    <source>
        <dbReference type="ARBA" id="ARBA00023002"/>
    </source>
</evidence>
<dbReference type="NCBIfam" id="TIGR03619">
    <property type="entry name" value="F420_Rv2161c"/>
    <property type="match status" value="1"/>
</dbReference>
<keyword evidence="4" id="KW-0503">Monooxygenase</keyword>
<keyword evidence="3" id="KW-0560">Oxidoreductase</keyword>
<evidence type="ECO:0000259" key="5">
    <source>
        <dbReference type="Pfam" id="PF00296"/>
    </source>
</evidence>
<proteinExistence type="predicted"/>
<dbReference type="InterPro" id="IPR036661">
    <property type="entry name" value="Luciferase-like_sf"/>
</dbReference>
<dbReference type="RefSeq" id="WP_138645110.1">
    <property type="nucleotide sequence ID" value="NZ_VCKW01000045.1"/>
</dbReference>
<evidence type="ECO:0000256" key="2">
    <source>
        <dbReference type="ARBA" id="ARBA00022643"/>
    </source>
</evidence>
<dbReference type="Gene3D" id="3.20.20.30">
    <property type="entry name" value="Luciferase-like domain"/>
    <property type="match status" value="1"/>
</dbReference>
<dbReference type="Proteomes" id="UP000309174">
    <property type="component" value="Unassembled WGS sequence"/>
</dbReference>
<dbReference type="GO" id="GO:0046306">
    <property type="term" value="P:alkanesulfonate catabolic process"/>
    <property type="evidence" value="ECO:0007669"/>
    <property type="project" value="TreeGrafter"/>
</dbReference>
<comment type="caution">
    <text evidence="6">The sequence shown here is derived from an EMBL/GenBank/DDBJ whole genome shotgun (WGS) entry which is preliminary data.</text>
</comment>
<sequence>MRFAISIPQDLPDGEFDPAAFRAFLRRAEALGFDGAWTQEQVLGSAARSSPLETMTYAAACTERIRLGCAVFVSTLHNPLHLAKSLSTLDQLSRGRVDVGVGVGNAGPALAAFAVDPDSRVARFTEGVELMKACWTRPSITFDGRFWRLDGAAMEPKPFQKPHPPLWFGARHPNALRRAVRHGDGFFGAGSATTAQFADQVRTVREALAEQGRDAAGFQIAKRIYIGVDDDTARARERTAATLRRFYARDDLLSVAVFGSADECVRGVREVMDAGAEMVLFTPLFDDAEQMERLAAEVMPRLL</sequence>
<evidence type="ECO:0000256" key="4">
    <source>
        <dbReference type="ARBA" id="ARBA00023033"/>
    </source>
</evidence>
<accession>A0A5C4JGM4</accession>
<keyword evidence="2" id="KW-0288">FMN</keyword>
<evidence type="ECO:0000313" key="7">
    <source>
        <dbReference type="Proteomes" id="UP000309174"/>
    </source>
</evidence>
<dbReference type="InterPro" id="IPR011251">
    <property type="entry name" value="Luciferase-like_dom"/>
</dbReference>
<dbReference type="OrthoDB" id="3532562at2"/>
<gene>
    <name evidence="6" type="ORF">ETD83_11695</name>
</gene>
<dbReference type="Pfam" id="PF00296">
    <property type="entry name" value="Bac_luciferase"/>
    <property type="match status" value="1"/>
</dbReference>
<dbReference type="InterPro" id="IPR050172">
    <property type="entry name" value="SsuD_RutA_monooxygenase"/>
</dbReference>
<reference evidence="6 7" key="1">
    <citation type="submission" date="2019-05" db="EMBL/GenBank/DDBJ databases">
        <title>Draft genome sequence of Actinomadura sp. 14C53.</title>
        <authorList>
            <person name="Saricaoglu S."/>
            <person name="Isik K."/>
        </authorList>
    </citation>
    <scope>NUCLEOTIDE SEQUENCE [LARGE SCALE GENOMIC DNA]</scope>
    <source>
        <strain evidence="6 7">14C53</strain>
    </source>
</reference>
<dbReference type="AlphaFoldDB" id="A0A5C4JGM4"/>
<evidence type="ECO:0000313" key="6">
    <source>
        <dbReference type="EMBL" id="TMR02991.1"/>
    </source>
</evidence>
<dbReference type="EMBL" id="VCKW01000045">
    <property type="protein sequence ID" value="TMR02991.1"/>
    <property type="molecule type" value="Genomic_DNA"/>
</dbReference>
<dbReference type="PANTHER" id="PTHR42847:SF4">
    <property type="entry name" value="ALKANESULFONATE MONOOXYGENASE-RELATED"/>
    <property type="match status" value="1"/>
</dbReference>
<evidence type="ECO:0000256" key="1">
    <source>
        <dbReference type="ARBA" id="ARBA00022630"/>
    </source>
</evidence>
<name>A0A5C4JGM4_9ACTN</name>
<organism evidence="6 7">
    <name type="scientific">Actinomadura soli</name>
    <dbReference type="NCBI Taxonomy" id="2508997"/>
    <lineage>
        <taxon>Bacteria</taxon>
        <taxon>Bacillati</taxon>
        <taxon>Actinomycetota</taxon>
        <taxon>Actinomycetes</taxon>
        <taxon>Streptosporangiales</taxon>
        <taxon>Thermomonosporaceae</taxon>
        <taxon>Actinomadura</taxon>
    </lineage>
</organism>
<protein>
    <submittedName>
        <fullName evidence="6">LLM class flavin-dependent oxidoreductase</fullName>
    </submittedName>
</protein>
<keyword evidence="1" id="KW-0285">Flavoprotein</keyword>
<feature type="domain" description="Luciferase-like" evidence="5">
    <location>
        <begin position="2"/>
        <end position="246"/>
    </location>
</feature>
<dbReference type="GO" id="GO:0008726">
    <property type="term" value="F:alkanesulfonate monooxygenase activity"/>
    <property type="evidence" value="ECO:0007669"/>
    <property type="project" value="TreeGrafter"/>
</dbReference>
<dbReference type="InterPro" id="IPR019921">
    <property type="entry name" value="Lucif-like_OxRdtase_Rv2161c"/>
</dbReference>